<proteinExistence type="predicted"/>
<accession>A0A8S5S941</accession>
<reference evidence="2" key="1">
    <citation type="journal article" date="2021" name="Proc. Natl. Acad. Sci. U.S.A.">
        <title>A Catalog of Tens of Thousands of Viruses from Human Metagenomes Reveals Hidden Associations with Chronic Diseases.</title>
        <authorList>
            <person name="Tisza M.J."/>
            <person name="Buck C.B."/>
        </authorList>
    </citation>
    <scope>NUCLEOTIDE SEQUENCE</scope>
    <source>
        <strain evidence="2">Ctb3910</strain>
    </source>
</reference>
<dbReference type="EMBL" id="BK032552">
    <property type="protein sequence ID" value="DAF47234.1"/>
    <property type="molecule type" value="Genomic_DNA"/>
</dbReference>
<dbReference type="Pfam" id="PF14265">
    <property type="entry name" value="DUF4355"/>
    <property type="match status" value="1"/>
</dbReference>
<sequence>MKNNYKGLKMNLQLLAEDTGAGNGGENNPPEENKPEGKTYTEEELQKLIQSESDKRVTQAMKTAEQKWQREYEKKLEDEKSEAEKLAKMSADERAKAEFEKEKTKFEQDRAQFNRDRLELETVKELGKQGLDVEFSSFLMGENAESTNENIKLFKEKFDIAVENAVNERLKGKTPKTTDKNTTISSDSLRGMSMAEINANWDAIKDMKL</sequence>
<evidence type="ECO:0000313" key="2">
    <source>
        <dbReference type="EMBL" id="DAF47234.1"/>
    </source>
</evidence>
<feature type="region of interest" description="Disordered" evidence="1">
    <location>
        <begin position="76"/>
        <end position="105"/>
    </location>
</feature>
<evidence type="ECO:0000256" key="1">
    <source>
        <dbReference type="SAM" id="MobiDB-lite"/>
    </source>
</evidence>
<feature type="region of interest" description="Disordered" evidence="1">
    <location>
        <begin position="1"/>
        <end position="44"/>
    </location>
</feature>
<dbReference type="InterPro" id="IPR025580">
    <property type="entry name" value="Gp46"/>
</dbReference>
<feature type="compositionally biased region" description="Basic and acidic residues" evidence="1">
    <location>
        <begin position="31"/>
        <end position="44"/>
    </location>
</feature>
<protein>
    <submittedName>
        <fullName evidence="2">Major capsid protein</fullName>
    </submittedName>
</protein>
<name>A0A8S5S941_9CAUD</name>
<organism evidence="2">
    <name type="scientific">Siphoviridae sp. ctb3910</name>
    <dbReference type="NCBI Taxonomy" id="2827897"/>
    <lineage>
        <taxon>Viruses</taxon>
        <taxon>Duplodnaviria</taxon>
        <taxon>Heunggongvirae</taxon>
        <taxon>Uroviricota</taxon>
        <taxon>Caudoviricetes</taxon>
    </lineage>
</organism>